<evidence type="ECO:0000313" key="2">
    <source>
        <dbReference type="Proteomes" id="UP001273166"/>
    </source>
</evidence>
<comment type="caution">
    <text evidence="1">The sequence shown here is derived from an EMBL/GenBank/DDBJ whole genome shotgun (WGS) entry which is preliminary data.</text>
</comment>
<reference evidence="1" key="1">
    <citation type="journal article" date="2023" name="Mol. Phylogenet. Evol.">
        <title>Genome-scale phylogeny and comparative genomics of the fungal order Sordariales.</title>
        <authorList>
            <person name="Hensen N."/>
            <person name="Bonometti L."/>
            <person name="Westerberg I."/>
            <person name="Brannstrom I.O."/>
            <person name="Guillou S."/>
            <person name="Cros-Aarteil S."/>
            <person name="Calhoun S."/>
            <person name="Haridas S."/>
            <person name="Kuo A."/>
            <person name="Mondo S."/>
            <person name="Pangilinan J."/>
            <person name="Riley R."/>
            <person name="LaButti K."/>
            <person name="Andreopoulos B."/>
            <person name="Lipzen A."/>
            <person name="Chen C."/>
            <person name="Yan M."/>
            <person name="Daum C."/>
            <person name="Ng V."/>
            <person name="Clum A."/>
            <person name="Steindorff A."/>
            <person name="Ohm R.A."/>
            <person name="Martin F."/>
            <person name="Silar P."/>
            <person name="Natvig D.O."/>
            <person name="Lalanne C."/>
            <person name="Gautier V."/>
            <person name="Ament-Velasquez S.L."/>
            <person name="Kruys A."/>
            <person name="Hutchinson M.I."/>
            <person name="Powell A.J."/>
            <person name="Barry K."/>
            <person name="Miller A.N."/>
            <person name="Grigoriev I.V."/>
            <person name="Debuchy R."/>
            <person name="Gladieux P."/>
            <person name="Hiltunen Thoren M."/>
            <person name="Johannesson H."/>
        </authorList>
    </citation>
    <scope>NUCLEOTIDE SEQUENCE</scope>
    <source>
        <strain evidence="1">CBS 333.67</strain>
    </source>
</reference>
<accession>A0AAJ0H1E7</accession>
<dbReference type="EMBL" id="JAUDZG010000001">
    <property type="protein sequence ID" value="KAK3310063.1"/>
    <property type="molecule type" value="Genomic_DNA"/>
</dbReference>
<keyword evidence="2" id="KW-1185">Reference proteome</keyword>
<evidence type="ECO:0000313" key="1">
    <source>
        <dbReference type="EMBL" id="KAK3310063.1"/>
    </source>
</evidence>
<dbReference type="GeneID" id="87881723"/>
<gene>
    <name evidence="1" type="ORF">B0T15DRAFT_22717</name>
</gene>
<reference evidence="1" key="2">
    <citation type="submission" date="2023-06" db="EMBL/GenBank/DDBJ databases">
        <authorList>
            <consortium name="Lawrence Berkeley National Laboratory"/>
            <person name="Mondo S.J."/>
            <person name="Hensen N."/>
            <person name="Bonometti L."/>
            <person name="Westerberg I."/>
            <person name="Brannstrom I.O."/>
            <person name="Guillou S."/>
            <person name="Cros-Aarteil S."/>
            <person name="Calhoun S."/>
            <person name="Haridas S."/>
            <person name="Kuo A."/>
            <person name="Pangilinan J."/>
            <person name="Riley R."/>
            <person name="Labutti K."/>
            <person name="Andreopoulos B."/>
            <person name="Lipzen A."/>
            <person name="Chen C."/>
            <person name="Yanf M."/>
            <person name="Daum C."/>
            <person name="Ng V."/>
            <person name="Clum A."/>
            <person name="Steindorff A."/>
            <person name="Ohm R."/>
            <person name="Martin F."/>
            <person name="Silar P."/>
            <person name="Natvig D."/>
            <person name="Lalanne C."/>
            <person name="Gautier V."/>
            <person name="Ament-Velasquez S.L."/>
            <person name="Kruys A."/>
            <person name="Hutchinson M.I."/>
            <person name="Powell A.J."/>
            <person name="Barry K."/>
            <person name="Miller A.N."/>
            <person name="Grigoriev I.V."/>
            <person name="Debuchy R."/>
            <person name="Gladieux P."/>
            <person name="Thoren M.H."/>
            <person name="Johannesson H."/>
        </authorList>
    </citation>
    <scope>NUCLEOTIDE SEQUENCE</scope>
    <source>
        <strain evidence="1">CBS 333.67</strain>
    </source>
</reference>
<dbReference type="Proteomes" id="UP001273166">
    <property type="component" value="Unassembled WGS sequence"/>
</dbReference>
<sequence>MYMSWHISWKERFYAANILDPFTQNDSGASRHAHSCESSSRLTIKAHSLGVATGSLTLRRPRHPDVPMSYLHLSRPSLQAQRTTHGRSGHNPQTDWVAISLAYPCSQTESSGRVTCIDRQWIRAGGGQHGSFVYRLACAASPVHHSLNANIGPDTVRISLLQQDLHVVYVGGSICAAAFPNGLSLLRYYALQVYMRGVRVITVAPCPVLYTMERSSYIVGDSFSMVFLQPTFPLPGT</sequence>
<dbReference type="AlphaFoldDB" id="A0AAJ0H1E7"/>
<name>A0AAJ0H1E7_9PEZI</name>
<dbReference type="RefSeq" id="XP_062725843.1">
    <property type="nucleotide sequence ID" value="XM_062862894.1"/>
</dbReference>
<organism evidence="1 2">
    <name type="scientific">Chaetomium strumarium</name>
    <dbReference type="NCBI Taxonomy" id="1170767"/>
    <lineage>
        <taxon>Eukaryota</taxon>
        <taxon>Fungi</taxon>
        <taxon>Dikarya</taxon>
        <taxon>Ascomycota</taxon>
        <taxon>Pezizomycotina</taxon>
        <taxon>Sordariomycetes</taxon>
        <taxon>Sordariomycetidae</taxon>
        <taxon>Sordariales</taxon>
        <taxon>Chaetomiaceae</taxon>
        <taxon>Chaetomium</taxon>
    </lineage>
</organism>
<proteinExistence type="predicted"/>
<protein>
    <submittedName>
        <fullName evidence="1">Uncharacterized protein</fullName>
    </submittedName>
</protein>